<sequence>MIFTAHTYGLQPLEESIVRPREKDCHFSKEVEELSAEEMAVLTLPRLAPFLAGLAAKFLFAKDDVAMIAVQELIDGMDLDESWVSSRLQDCEPAVRRLILQEIDGKPFRMDHFSENEKSVFGGSSFNHCEEIQVSSELLLSWGSSEAVNQERLNDAAIALHRVLNEHGVKFGIFGGYAEIAFASSRATKDIDCLAAVSEDQPIRLLDDKYGSVAMPQNR</sequence>
<reference evidence="1 2" key="1">
    <citation type="journal article" date="2019" name="Appl. Microbiol. Biotechnol.">
        <title>Genome sequence of Isaria javanica and comparative genome analysis insights into family S53 peptidase evolution in fungal entomopathogens.</title>
        <authorList>
            <person name="Lin R."/>
            <person name="Zhang X."/>
            <person name="Xin B."/>
            <person name="Zou M."/>
            <person name="Gao Y."/>
            <person name="Qin F."/>
            <person name="Hu Q."/>
            <person name="Xie B."/>
            <person name="Cheng X."/>
        </authorList>
    </citation>
    <scope>NUCLEOTIDE SEQUENCE [LARGE SCALE GENOMIC DNA]</scope>
    <source>
        <strain evidence="1 2">IJ1G</strain>
    </source>
</reference>
<proteinExistence type="predicted"/>
<accession>A0A545UTV8</accession>
<evidence type="ECO:0000313" key="1">
    <source>
        <dbReference type="EMBL" id="TQV92896.1"/>
    </source>
</evidence>
<keyword evidence="2" id="KW-1185">Reference proteome</keyword>
<evidence type="ECO:0000313" key="2">
    <source>
        <dbReference type="Proteomes" id="UP000315783"/>
    </source>
</evidence>
<protein>
    <submittedName>
        <fullName evidence="1">Ser/Thr protein phosphatase</fullName>
    </submittedName>
</protein>
<comment type="caution">
    <text evidence="1">The sequence shown here is derived from an EMBL/GenBank/DDBJ whole genome shotgun (WGS) entry which is preliminary data.</text>
</comment>
<organism evidence="1 2">
    <name type="scientific">Cordyceps javanica</name>
    <dbReference type="NCBI Taxonomy" id="43265"/>
    <lineage>
        <taxon>Eukaryota</taxon>
        <taxon>Fungi</taxon>
        <taxon>Dikarya</taxon>
        <taxon>Ascomycota</taxon>
        <taxon>Pezizomycotina</taxon>
        <taxon>Sordariomycetes</taxon>
        <taxon>Hypocreomycetidae</taxon>
        <taxon>Hypocreales</taxon>
        <taxon>Cordycipitaceae</taxon>
        <taxon>Cordyceps</taxon>
    </lineage>
</organism>
<dbReference type="EMBL" id="SPUK01000013">
    <property type="protein sequence ID" value="TQV92896.1"/>
    <property type="molecule type" value="Genomic_DNA"/>
</dbReference>
<dbReference type="Proteomes" id="UP000315783">
    <property type="component" value="Unassembled WGS sequence"/>
</dbReference>
<name>A0A545UTV8_9HYPO</name>
<dbReference type="AlphaFoldDB" id="A0A545UTV8"/>
<gene>
    <name evidence="1" type="ORF">IF1G_08199</name>
</gene>
<dbReference type="OrthoDB" id="3259529at2759"/>